<name>A0ABX7C3E3_9HYPH</name>
<dbReference type="PROSITE" id="PS00933">
    <property type="entry name" value="FGGY_KINASES_1"/>
    <property type="match status" value="1"/>
</dbReference>
<evidence type="ECO:0000259" key="9">
    <source>
        <dbReference type="Pfam" id="PF00370"/>
    </source>
</evidence>
<feature type="binding site" evidence="7">
    <location>
        <position position="310"/>
    </location>
    <ligand>
        <name>ATP</name>
        <dbReference type="ChEBI" id="CHEBI:30616"/>
    </ligand>
</feature>
<feature type="binding site" evidence="7">
    <location>
        <position position="12"/>
    </location>
    <ligand>
        <name>ATP</name>
        <dbReference type="ChEBI" id="CHEBI:30616"/>
    </ligand>
</feature>
<dbReference type="NCBIfam" id="TIGR01311">
    <property type="entry name" value="glycerol_kin"/>
    <property type="match status" value="1"/>
</dbReference>
<dbReference type="EC" id="2.7.1.30" evidence="7"/>
<feature type="binding site" evidence="7">
    <location>
        <position position="83"/>
    </location>
    <ligand>
        <name>sn-glycerol 3-phosphate</name>
        <dbReference type="ChEBI" id="CHEBI:57597"/>
    </ligand>
</feature>
<dbReference type="GO" id="GO:0004370">
    <property type="term" value="F:glycerol kinase activity"/>
    <property type="evidence" value="ECO:0007669"/>
    <property type="project" value="UniProtKB-EC"/>
</dbReference>
<comment type="pathway">
    <text evidence="7">Polyol metabolism; glycerol degradation via glycerol kinase pathway; sn-glycerol 3-phosphate from glycerol: step 1/1.</text>
</comment>
<gene>
    <name evidence="7 11" type="primary">glpK</name>
    <name evidence="11" type="ORF">JI748_10775</name>
</gene>
<dbReference type="InterPro" id="IPR005999">
    <property type="entry name" value="Glycerol_kin"/>
</dbReference>
<dbReference type="PIRSF" id="PIRSF000538">
    <property type="entry name" value="GlpK"/>
    <property type="match status" value="1"/>
</dbReference>
<feature type="binding site" evidence="7">
    <location>
        <position position="409"/>
    </location>
    <ligand>
        <name>ATP</name>
        <dbReference type="ChEBI" id="CHEBI:30616"/>
    </ligand>
</feature>
<dbReference type="HAMAP" id="MF_00186">
    <property type="entry name" value="Glycerol_kin"/>
    <property type="match status" value="1"/>
</dbReference>
<keyword evidence="12" id="KW-1185">Reference proteome</keyword>
<dbReference type="CDD" id="cd07786">
    <property type="entry name" value="FGGY_EcGK_like"/>
    <property type="match status" value="1"/>
</dbReference>
<evidence type="ECO:0000256" key="8">
    <source>
        <dbReference type="RuleBase" id="RU003733"/>
    </source>
</evidence>
<dbReference type="Proteomes" id="UP000595857">
    <property type="component" value="Chromosome"/>
</dbReference>
<proteinExistence type="inferred from homology"/>
<dbReference type="PANTHER" id="PTHR10196">
    <property type="entry name" value="SUGAR KINASE"/>
    <property type="match status" value="1"/>
</dbReference>
<comment type="function">
    <text evidence="7">Key enzyme in the regulation of glycerol uptake and metabolism. Catalyzes the phosphorylation of glycerol to yield sn-glycerol 3-phosphate.</text>
</comment>
<keyword evidence="4 7" id="KW-0418">Kinase</keyword>
<feature type="binding site" evidence="7">
    <location>
        <position position="263"/>
    </location>
    <ligand>
        <name>ADP</name>
        <dbReference type="ChEBI" id="CHEBI:456216"/>
    </ligand>
</feature>
<dbReference type="RefSeq" id="WP_201630354.1">
    <property type="nucleotide sequence ID" value="NZ_CP068046.1"/>
</dbReference>
<feature type="binding site" evidence="7">
    <location>
        <position position="306"/>
    </location>
    <ligand>
        <name>ATP</name>
        <dbReference type="ChEBI" id="CHEBI:30616"/>
    </ligand>
</feature>
<dbReference type="InterPro" id="IPR018484">
    <property type="entry name" value="FGGY_N"/>
</dbReference>
<feature type="binding site" evidence="7">
    <location>
        <position position="12"/>
    </location>
    <ligand>
        <name>ADP</name>
        <dbReference type="ChEBI" id="CHEBI:456216"/>
    </ligand>
</feature>
<dbReference type="NCBIfam" id="NF000756">
    <property type="entry name" value="PRK00047.1"/>
    <property type="match status" value="1"/>
</dbReference>
<dbReference type="PANTHER" id="PTHR10196:SF78">
    <property type="entry name" value="GLYCEROL KINASE"/>
    <property type="match status" value="1"/>
</dbReference>
<evidence type="ECO:0000256" key="4">
    <source>
        <dbReference type="ARBA" id="ARBA00022777"/>
    </source>
</evidence>
<evidence type="ECO:0000259" key="10">
    <source>
        <dbReference type="Pfam" id="PF02782"/>
    </source>
</evidence>
<feature type="binding site" evidence="7">
    <location>
        <position position="13"/>
    </location>
    <ligand>
        <name>ATP</name>
        <dbReference type="ChEBI" id="CHEBI:30616"/>
    </ligand>
</feature>
<evidence type="ECO:0000256" key="2">
    <source>
        <dbReference type="ARBA" id="ARBA00022679"/>
    </source>
</evidence>
<feature type="binding site" evidence="7">
    <location>
        <position position="83"/>
    </location>
    <ligand>
        <name>glycerol</name>
        <dbReference type="ChEBI" id="CHEBI:17754"/>
    </ligand>
</feature>
<evidence type="ECO:0000256" key="6">
    <source>
        <dbReference type="ARBA" id="ARBA00022840"/>
    </source>
</evidence>
<evidence type="ECO:0000313" key="11">
    <source>
        <dbReference type="EMBL" id="QQR38267.1"/>
    </source>
</evidence>
<dbReference type="InterPro" id="IPR018483">
    <property type="entry name" value="Carb_kinase_FGGY_CS"/>
</dbReference>
<protein>
    <recommendedName>
        <fullName evidence="7">Glycerol kinase</fullName>
        <ecNumber evidence="7">2.7.1.30</ecNumber>
    </recommendedName>
    <alternativeName>
        <fullName evidence="7">ATP:glycerol 3-phosphotransferase</fullName>
    </alternativeName>
    <alternativeName>
        <fullName evidence="7">Glycerokinase</fullName>
        <shortName evidence="7">GK</shortName>
    </alternativeName>
</protein>
<feature type="binding site" evidence="7">
    <location>
        <position position="241"/>
    </location>
    <ligand>
        <name>glycerol</name>
        <dbReference type="ChEBI" id="CHEBI:17754"/>
    </ligand>
</feature>
<organism evidence="11 12">
    <name type="scientific">Devosia rhizoryzae</name>
    <dbReference type="NCBI Taxonomy" id="2774137"/>
    <lineage>
        <taxon>Bacteria</taxon>
        <taxon>Pseudomonadati</taxon>
        <taxon>Pseudomonadota</taxon>
        <taxon>Alphaproteobacteria</taxon>
        <taxon>Hyphomicrobiales</taxon>
        <taxon>Devosiaceae</taxon>
        <taxon>Devosia</taxon>
    </lineage>
</organism>
<evidence type="ECO:0000256" key="7">
    <source>
        <dbReference type="HAMAP-Rule" id="MF_00186"/>
    </source>
</evidence>
<dbReference type="InterPro" id="IPR018485">
    <property type="entry name" value="FGGY_C"/>
</dbReference>
<feature type="binding site" evidence="7">
    <location>
        <position position="82"/>
    </location>
    <ligand>
        <name>sn-glycerol 3-phosphate</name>
        <dbReference type="ChEBI" id="CHEBI:57597"/>
    </ligand>
</feature>
<dbReference type="Pfam" id="PF02782">
    <property type="entry name" value="FGGY_C"/>
    <property type="match status" value="1"/>
</dbReference>
<feature type="binding site" evidence="7">
    <location>
        <position position="14"/>
    </location>
    <ligand>
        <name>ATP</name>
        <dbReference type="ChEBI" id="CHEBI:30616"/>
    </ligand>
</feature>
<comment type="catalytic activity">
    <reaction evidence="7">
        <text>glycerol + ATP = sn-glycerol 3-phosphate + ADP + H(+)</text>
        <dbReference type="Rhea" id="RHEA:21644"/>
        <dbReference type="ChEBI" id="CHEBI:15378"/>
        <dbReference type="ChEBI" id="CHEBI:17754"/>
        <dbReference type="ChEBI" id="CHEBI:30616"/>
        <dbReference type="ChEBI" id="CHEBI:57597"/>
        <dbReference type="ChEBI" id="CHEBI:456216"/>
        <dbReference type="EC" id="2.7.1.30"/>
    </reaction>
</comment>
<dbReference type="Gene3D" id="3.30.420.40">
    <property type="match status" value="2"/>
</dbReference>
<evidence type="ECO:0000313" key="12">
    <source>
        <dbReference type="Proteomes" id="UP000595857"/>
    </source>
</evidence>
<reference evidence="11 12" key="1">
    <citation type="submission" date="2021-01" db="EMBL/GenBank/DDBJ databases">
        <title>Genome seq and assembly of Devosia sp. LEGU1.</title>
        <authorList>
            <person name="Chhetri G."/>
        </authorList>
    </citation>
    <scope>NUCLEOTIDE SEQUENCE [LARGE SCALE GENOMIC DNA]</scope>
    <source>
        <strain evidence="11 12">LEGU1</strain>
    </source>
</reference>
<dbReference type="PROSITE" id="PS00445">
    <property type="entry name" value="FGGY_KINASES_2"/>
    <property type="match status" value="1"/>
</dbReference>
<keyword evidence="3 7" id="KW-0547">Nucleotide-binding</keyword>
<feature type="binding site" evidence="7">
    <location>
        <position position="263"/>
    </location>
    <ligand>
        <name>ATP</name>
        <dbReference type="ChEBI" id="CHEBI:30616"/>
    </ligand>
</feature>
<evidence type="ECO:0000256" key="3">
    <source>
        <dbReference type="ARBA" id="ARBA00022741"/>
    </source>
</evidence>
<feature type="binding site" evidence="7">
    <location>
        <position position="134"/>
    </location>
    <ligand>
        <name>glycerol</name>
        <dbReference type="ChEBI" id="CHEBI:17754"/>
    </ligand>
</feature>
<feature type="domain" description="Carbohydrate kinase FGGY C-terminal" evidence="10">
    <location>
        <begin position="259"/>
        <end position="448"/>
    </location>
</feature>
<dbReference type="InterPro" id="IPR043129">
    <property type="entry name" value="ATPase_NBD"/>
</dbReference>
<feature type="binding site" evidence="7">
    <location>
        <position position="409"/>
    </location>
    <ligand>
        <name>ADP</name>
        <dbReference type="ChEBI" id="CHEBI:456216"/>
    </ligand>
</feature>
<comment type="similarity">
    <text evidence="1 7 8">Belongs to the FGGY kinase family.</text>
</comment>
<comment type="caution">
    <text evidence="7">Lacks conserved residue(s) required for the propagation of feature annotation.</text>
</comment>
<keyword evidence="2 7" id="KW-0808">Transferase</keyword>
<dbReference type="EMBL" id="CP068046">
    <property type="protein sequence ID" value="QQR38267.1"/>
    <property type="molecule type" value="Genomic_DNA"/>
</dbReference>
<feature type="binding site" evidence="7">
    <location>
        <position position="306"/>
    </location>
    <ligand>
        <name>ADP</name>
        <dbReference type="ChEBI" id="CHEBI:456216"/>
    </ligand>
</feature>
<feature type="binding site" evidence="7">
    <location>
        <position position="82"/>
    </location>
    <ligand>
        <name>glycerol</name>
        <dbReference type="ChEBI" id="CHEBI:17754"/>
    </ligand>
</feature>
<dbReference type="InterPro" id="IPR000577">
    <property type="entry name" value="Carb_kinase_FGGY"/>
</dbReference>
<feature type="binding site" evidence="7">
    <location>
        <position position="241"/>
    </location>
    <ligand>
        <name>sn-glycerol 3-phosphate</name>
        <dbReference type="ChEBI" id="CHEBI:57597"/>
    </ligand>
</feature>
<accession>A0ABX7C3E3</accession>
<evidence type="ECO:0000256" key="1">
    <source>
        <dbReference type="ARBA" id="ARBA00009156"/>
    </source>
</evidence>
<dbReference type="SUPFAM" id="SSF53067">
    <property type="entry name" value="Actin-like ATPase domain"/>
    <property type="match status" value="2"/>
</dbReference>
<keyword evidence="6 7" id="KW-0067">ATP-binding</keyword>
<dbReference type="Pfam" id="PF00370">
    <property type="entry name" value="FGGY_N"/>
    <property type="match status" value="1"/>
</dbReference>
<feature type="binding site" evidence="7">
    <location>
        <position position="134"/>
    </location>
    <ligand>
        <name>sn-glycerol 3-phosphate</name>
        <dbReference type="ChEBI" id="CHEBI:57597"/>
    </ligand>
</feature>
<feature type="binding site" evidence="7">
    <location>
        <position position="16"/>
    </location>
    <ligand>
        <name>ADP</name>
        <dbReference type="ChEBI" id="CHEBI:456216"/>
    </ligand>
</feature>
<evidence type="ECO:0000256" key="5">
    <source>
        <dbReference type="ARBA" id="ARBA00022798"/>
    </source>
</evidence>
<feature type="binding site" evidence="7">
    <location>
        <position position="242"/>
    </location>
    <ligand>
        <name>glycerol</name>
        <dbReference type="ChEBI" id="CHEBI:17754"/>
    </ligand>
</feature>
<comment type="activity regulation">
    <text evidence="7">Inhibited by fructose 1,6-bisphosphate (FBP).</text>
</comment>
<feature type="domain" description="Carbohydrate kinase FGGY N-terminal" evidence="9">
    <location>
        <begin position="4"/>
        <end position="248"/>
    </location>
</feature>
<keyword evidence="5 7" id="KW-0319">Glycerol metabolism</keyword>
<feature type="binding site" evidence="7">
    <location>
        <position position="12"/>
    </location>
    <ligand>
        <name>sn-glycerol 3-phosphate</name>
        <dbReference type="ChEBI" id="CHEBI:57597"/>
    </ligand>
</feature>
<sequence>MTKYILAIDQGTTSSRAIVFDAERRIAGVGQREFTQHFPQDGWVEHDPEEIWESVVWSVKTALGEAGIGAGDVAGIGITNQRETAIIWDRATGKAIHNAIVWQDRRTAGYCAELKRDGHEEMVTRKTGLLLDPYFSGTKVKWLLDHVEGARAKAEAGELAFGTVDAFLIWRLTGGKVHATDATNAGRTLLFEIGANRWDEELLALFNVPAAILPEVKDCADDFGVTEEFGAAIPILGVAGDQHAATIGQACFEPGMVKSTYGTGCFALLNTGKDMVRSDNRLLTTIAYRLDGETVYALEGAIFIAGAAVQWIRDGLKLVKHASETGPLAESADPSQNVYMVPAFVGLGAPWWDAEARGAIYGLTRNSGPAEIAKAALEAVCYQTRDLLTAMRKDWKTESGDTVLRVDGGMVASDWTMQFLADVLDAPVDRPVILETTALGAAWLAGMKAGIWPPMAEFAESWARDRRFEPEMADEVRARKVKGWDEAVRRTLSA</sequence>